<evidence type="ECO:0000256" key="4">
    <source>
        <dbReference type="ARBA" id="ARBA00022980"/>
    </source>
</evidence>
<dbReference type="PANTHER" id="PTHR11831">
    <property type="entry name" value="30S 40S RIBOSOMAL PROTEIN"/>
    <property type="match status" value="1"/>
</dbReference>
<dbReference type="InterPro" id="IPR036986">
    <property type="entry name" value="S4_RNA-bd_sf"/>
</dbReference>
<dbReference type="SMART" id="SM00363">
    <property type="entry name" value="S4"/>
    <property type="match status" value="1"/>
</dbReference>
<dbReference type="PROSITE" id="PS50889">
    <property type="entry name" value="S4"/>
    <property type="match status" value="1"/>
</dbReference>
<dbReference type="CDD" id="cd00165">
    <property type="entry name" value="S4"/>
    <property type="match status" value="1"/>
</dbReference>
<evidence type="ECO:0000256" key="3">
    <source>
        <dbReference type="ARBA" id="ARBA00022884"/>
    </source>
</evidence>
<comment type="function">
    <text evidence="7">One of the primary rRNA binding proteins, it binds directly to 16S rRNA where it nucleates assembly of the body of the 30S subunit.</text>
</comment>
<dbReference type="InterPro" id="IPR022801">
    <property type="entry name" value="Ribosomal_uS4"/>
</dbReference>
<comment type="caution">
    <text evidence="11">The sequence shown here is derived from an EMBL/GenBank/DDBJ whole genome shotgun (WGS) entry which is preliminary data.</text>
</comment>
<dbReference type="FunFam" id="3.10.290.10:FF:000001">
    <property type="entry name" value="30S ribosomal protein S4"/>
    <property type="match status" value="1"/>
</dbReference>
<dbReference type="SMART" id="SM01390">
    <property type="entry name" value="Ribosomal_S4"/>
    <property type="match status" value="1"/>
</dbReference>
<organism evidence="11 12">
    <name type="scientific">Candidatus Dojkabacteria bacterium CG_4_10_14_0_2_um_filter_Dojkabacteria_WS6_41_15</name>
    <dbReference type="NCBI Taxonomy" id="2014249"/>
    <lineage>
        <taxon>Bacteria</taxon>
        <taxon>Candidatus Dojkabacteria</taxon>
    </lineage>
</organism>
<dbReference type="EMBL" id="PFQB01000110">
    <property type="protein sequence ID" value="PJA12542.1"/>
    <property type="molecule type" value="Genomic_DNA"/>
</dbReference>
<evidence type="ECO:0000259" key="10">
    <source>
        <dbReference type="SMART" id="SM01390"/>
    </source>
</evidence>
<keyword evidence="2 7" id="KW-0699">rRNA-binding</keyword>
<dbReference type="Pfam" id="PF01479">
    <property type="entry name" value="S4"/>
    <property type="match status" value="1"/>
</dbReference>
<proteinExistence type="inferred from homology"/>
<dbReference type="GO" id="GO:0003735">
    <property type="term" value="F:structural constituent of ribosome"/>
    <property type="evidence" value="ECO:0007669"/>
    <property type="project" value="InterPro"/>
</dbReference>
<feature type="domain" description="Small ribosomal subunit protein uS4 N-terminal" evidence="10">
    <location>
        <begin position="1"/>
        <end position="98"/>
    </location>
</feature>
<dbReference type="Gene3D" id="3.10.290.10">
    <property type="entry name" value="RNA-binding S4 domain"/>
    <property type="match status" value="1"/>
</dbReference>
<comment type="function">
    <text evidence="7">With S5 and S12 plays an important role in translational accuracy.</text>
</comment>
<name>A0A2M7W145_9BACT</name>
<feature type="region of interest" description="Disordered" evidence="8">
    <location>
        <begin position="24"/>
        <end position="47"/>
    </location>
</feature>
<dbReference type="SUPFAM" id="SSF55174">
    <property type="entry name" value="Alpha-L RNA-binding motif"/>
    <property type="match status" value="1"/>
</dbReference>
<dbReference type="InterPro" id="IPR001912">
    <property type="entry name" value="Ribosomal_uS4_N"/>
</dbReference>
<keyword evidence="4 7" id="KW-0689">Ribosomal protein</keyword>
<dbReference type="PANTHER" id="PTHR11831:SF4">
    <property type="entry name" value="SMALL RIBOSOMAL SUBUNIT PROTEIN US4M"/>
    <property type="match status" value="1"/>
</dbReference>
<dbReference type="GO" id="GO:0015935">
    <property type="term" value="C:small ribosomal subunit"/>
    <property type="evidence" value="ECO:0007669"/>
    <property type="project" value="InterPro"/>
</dbReference>
<dbReference type="HAMAP" id="MF_01306_B">
    <property type="entry name" value="Ribosomal_uS4_B"/>
    <property type="match status" value="1"/>
</dbReference>
<evidence type="ECO:0000256" key="2">
    <source>
        <dbReference type="ARBA" id="ARBA00022730"/>
    </source>
</evidence>
<protein>
    <recommendedName>
        <fullName evidence="6 7">Small ribosomal subunit protein uS4</fullName>
    </recommendedName>
</protein>
<dbReference type="InterPro" id="IPR005709">
    <property type="entry name" value="Ribosomal_uS4_bac-type"/>
</dbReference>
<dbReference type="Pfam" id="PF00163">
    <property type="entry name" value="Ribosomal_S4"/>
    <property type="match status" value="1"/>
</dbReference>
<comment type="subunit">
    <text evidence="7">Part of the 30S ribosomal subunit. Contacts protein S5. The interaction surface between S4 and S5 is involved in control of translational fidelity.</text>
</comment>
<dbReference type="Proteomes" id="UP000228952">
    <property type="component" value="Unassembled WGS sequence"/>
</dbReference>
<evidence type="ECO:0000256" key="1">
    <source>
        <dbReference type="ARBA" id="ARBA00007465"/>
    </source>
</evidence>
<sequence>MIGPKERLSRREGANLFVKGARSFSAKEAWGKRQTKPGQHGVQPSKLSSYARQLREKQKVKRQYGMKEKQFRRFYALAVKTAKNSNQDKGHVMLQMLERRLDNVIYVALLAKSKSAARQVVSHGHVLVNGKKVTIPSFVVRINDVIEMKEGLFEMMKVDYKGPIVPAWLAVEKNQVTVTALPTRQQIDPSIRENLIVELYSR</sequence>
<dbReference type="NCBIfam" id="NF003717">
    <property type="entry name" value="PRK05327.1"/>
    <property type="match status" value="1"/>
</dbReference>
<gene>
    <name evidence="7" type="primary">rpsD</name>
    <name evidence="11" type="ORF">COX64_04505</name>
</gene>
<feature type="domain" description="RNA-binding S4" evidence="9">
    <location>
        <begin position="99"/>
        <end position="161"/>
    </location>
</feature>
<evidence type="ECO:0000256" key="8">
    <source>
        <dbReference type="SAM" id="MobiDB-lite"/>
    </source>
</evidence>
<evidence type="ECO:0000256" key="5">
    <source>
        <dbReference type="ARBA" id="ARBA00023274"/>
    </source>
</evidence>
<evidence type="ECO:0000259" key="9">
    <source>
        <dbReference type="SMART" id="SM00363"/>
    </source>
</evidence>
<dbReference type="NCBIfam" id="TIGR01017">
    <property type="entry name" value="rpsD_bact"/>
    <property type="match status" value="1"/>
</dbReference>
<dbReference type="GO" id="GO:0006412">
    <property type="term" value="P:translation"/>
    <property type="evidence" value="ECO:0007669"/>
    <property type="project" value="UniProtKB-UniRule"/>
</dbReference>
<comment type="similarity">
    <text evidence="1 7">Belongs to the universal ribosomal protein uS4 family.</text>
</comment>
<evidence type="ECO:0000256" key="6">
    <source>
        <dbReference type="ARBA" id="ARBA00035254"/>
    </source>
</evidence>
<accession>A0A2M7W145</accession>
<reference evidence="12" key="1">
    <citation type="submission" date="2017-09" db="EMBL/GenBank/DDBJ databases">
        <title>Depth-based differentiation of microbial function through sediment-hosted aquifers and enrichment of novel symbionts in the deep terrestrial subsurface.</title>
        <authorList>
            <person name="Probst A.J."/>
            <person name="Ladd B."/>
            <person name="Jarett J.K."/>
            <person name="Geller-Mcgrath D.E."/>
            <person name="Sieber C.M.K."/>
            <person name="Emerson J.B."/>
            <person name="Anantharaman K."/>
            <person name="Thomas B.C."/>
            <person name="Malmstrom R."/>
            <person name="Stieglmeier M."/>
            <person name="Klingl A."/>
            <person name="Woyke T."/>
            <person name="Ryan C.M."/>
            <person name="Banfield J.F."/>
        </authorList>
    </citation>
    <scope>NUCLEOTIDE SEQUENCE [LARGE SCALE GENOMIC DNA]</scope>
</reference>
<dbReference type="Gene3D" id="1.10.1050.10">
    <property type="entry name" value="Ribosomal Protein S4 Delta 41, Chain A, domain 1"/>
    <property type="match status" value="1"/>
</dbReference>
<dbReference type="GO" id="GO:0019843">
    <property type="term" value="F:rRNA binding"/>
    <property type="evidence" value="ECO:0007669"/>
    <property type="project" value="UniProtKB-UniRule"/>
</dbReference>
<keyword evidence="3 7" id="KW-0694">RNA-binding</keyword>
<evidence type="ECO:0000256" key="7">
    <source>
        <dbReference type="HAMAP-Rule" id="MF_01306"/>
    </source>
</evidence>
<dbReference type="AlphaFoldDB" id="A0A2M7W145"/>
<evidence type="ECO:0000313" key="12">
    <source>
        <dbReference type="Proteomes" id="UP000228952"/>
    </source>
</evidence>
<dbReference type="GO" id="GO:0042274">
    <property type="term" value="P:ribosomal small subunit biogenesis"/>
    <property type="evidence" value="ECO:0007669"/>
    <property type="project" value="TreeGrafter"/>
</dbReference>
<keyword evidence="5 7" id="KW-0687">Ribonucleoprotein</keyword>
<evidence type="ECO:0000313" key="11">
    <source>
        <dbReference type="EMBL" id="PJA12542.1"/>
    </source>
</evidence>
<dbReference type="InterPro" id="IPR002942">
    <property type="entry name" value="S4_RNA-bd"/>
</dbReference>